<accession>A0ABT0TFR5</accession>
<dbReference type="EMBL" id="JAMLJN010000001">
    <property type="protein sequence ID" value="MCL9769245.1"/>
    <property type="molecule type" value="Genomic_DNA"/>
</dbReference>
<evidence type="ECO:0000313" key="2">
    <source>
        <dbReference type="EMBL" id="MCL9769245.1"/>
    </source>
</evidence>
<keyword evidence="1" id="KW-0812">Transmembrane</keyword>
<name>A0ABT0TFR5_9FLAO</name>
<feature type="transmembrane region" description="Helical" evidence="1">
    <location>
        <begin position="150"/>
        <end position="172"/>
    </location>
</feature>
<protein>
    <submittedName>
        <fullName evidence="2">DUF4199 domain-containing protein</fullName>
    </submittedName>
</protein>
<dbReference type="Proteomes" id="UP001203342">
    <property type="component" value="Unassembled WGS sequence"/>
</dbReference>
<proteinExistence type="predicted"/>
<evidence type="ECO:0000256" key="1">
    <source>
        <dbReference type="SAM" id="Phobius"/>
    </source>
</evidence>
<sequence>MNEIIKKNGINFGIILGILGITSQMIVYAMGGISKENAILNSVLQFIFWMAYLVVRIIQCNKTKKEFNGFISLKELFTTLTITILIGILISQSFTFLFNNFIDAAYGELLNKFMNEQQILAQNAMKSFTKVSNEDLKKIAETNNFSILNIAQGTLIAFLVSSIMNLILAAIFKKNQPVF</sequence>
<feature type="transmembrane region" description="Helical" evidence="1">
    <location>
        <begin position="76"/>
        <end position="98"/>
    </location>
</feature>
<organism evidence="2 3">
    <name type="scientific">Flavobacterium fragile</name>
    <dbReference type="NCBI Taxonomy" id="2949085"/>
    <lineage>
        <taxon>Bacteria</taxon>
        <taxon>Pseudomonadati</taxon>
        <taxon>Bacteroidota</taxon>
        <taxon>Flavobacteriia</taxon>
        <taxon>Flavobacteriales</taxon>
        <taxon>Flavobacteriaceae</taxon>
        <taxon>Flavobacterium</taxon>
    </lineage>
</organism>
<feature type="transmembrane region" description="Helical" evidence="1">
    <location>
        <begin position="12"/>
        <end position="31"/>
    </location>
</feature>
<reference evidence="2 3" key="1">
    <citation type="submission" date="2022-05" db="EMBL/GenBank/DDBJ databases">
        <title>Flavobacterium sp., isolated from activated sludge.</title>
        <authorList>
            <person name="Ran Q."/>
        </authorList>
    </citation>
    <scope>NUCLEOTIDE SEQUENCE [LARGE SCALE GENOMIC DNA]</scope>
    <source>
        <strain evidence="2 3">HXWNR69</strain>
    </source>
</reference>
<dbReference type="Pfam" id="PF13858">
    <property type="entry name" value="DUF4199"/>
    <property type="match status" value="1"/>
</dbReference>
<keyword evidence="1" id="KW-0472">Membrane</keyword>
<dbReference type="InterPro" id="IPR025250">
    <property type="entry name" value="DUF4199"/>
</dbReference>
<comment type="caution">
    <text evidence="2">The sequence shown here is derived from an EMBL/GenBank/DDBJ whole genome shotgun (WGS) entry which is preliminary data.</text>
</comment>
<keyword evidence="1" id="KW-1133">Transmembrane helix</keyword>
<evidence type="ECO:0000313" key="3">
    <source>
        <dbReference type="Proteomes" id="UP001203342"/>
    </source>
</evidence>
<dbReference type="RefSeq" id="WP_250579882.1">
    <property type="nucleotide sequence ID" value="NZ_JAMLJN010000001.1"/>
</dbReference>
<feature type="transmembrane region" description="Helical" evidence="1">
    <location>
        <begin position="37"/>
        <end position="55"/>
    </location>
</feature>
<keyword evidence="3" id="KW-1185">Reference proteome</keyword>
<gene>
    <name evidence="2" type="ORF">NAT47_02350</name>
</gene>